<dbReference type="OrthoDB" id="9809047at2"/>
<organism evidence="9 10">
    <name type="scientific">Mesobacillus persicus</name>
    <dbReference type="NCBI Taxonomy" id="930146"/>
    <lineage>
        <taxon>Bacteria</taxon>
        <taxon>Bacillati</taxon>
        <taxon>Bacillota</taxon>
        <taxon>Bacilli</taxon>
        <taxon>Bacillales</taxon>
        <taxon>Bacillaceae</taxon>
        <taxon>Mesobacillus</taxon>
    </lineage>
</organism>
<keyword evidence="5" id="KW-0963">Cytoplasm</keyword>
<dbReference type="InterPro" id="IPR000032">
    <property type="entry name" value="HPr-like"/>
</dbReference>
<evidence type="ECO:0000256" key="5">
    <source>
        <dbReference type="ARBA" id="ARBA00022490"/>
    </source>
</evidence>
<feature type="domain" description="HPr" evidence="8">
    <location>
        <begin position="1"/>
        <end position="88"/>
    </location>
</feature>
<dbReference type="Pfam" id="PF00381">
    <property type="entry name" value="PTS-HPr"/>
    <property type="match status" value="1"/>
</dbReference>
<dbReference type="NCBIfam" id="NF010352">
    <property type="entry name" value="PRK13780.1"/>
    <property type="match status" value="1"/>
</dbReference>
<protein>
    <recommendedName>
        <fullName evidence="4">Phosphocarrier protein HPr</fullName>
    </recommendedName>
</protein>
<evidence type="ECO:0000256" key="2">
    <source>
        <dbReference type="ARBA" id="ARBA00004496"/>
    </source>
</evidence>
<dbReference type="PANTHER" id="PTHR33705:SF2">
    <property type="entry name" value="PHOSPHOCARRIER PROTEIN NPR"/>
    <property type="match status" value="1"/>
</dbReference>
<gene>
    <name evidence="9" type="ORF">SAMN05192533_103344</name>
</gene>
<name>A0A1H7ZBD7_9BACI</name>
<comment type="function">
    <text evidence="1">General (non sugar-specific) component of the phosphoenolpyruvate-dependent sugar phosphotransferase system (sugar PTS). This major carbohydrate active-transport system catalyzes the phosphorylation of incoming sugar substrates concomitantly with their translocation across the cell membrane. The phosphoryl group from phosphoenolpyruvate (PEP) is transferred to the phosphoryl carrier protein HPr by enzyme I. Phospho-HPr then transfers it to the PTS EIIA domain.</text>
</comment>
<evidence type="ECO:0000313" key="9">
    <source>
        <dbReference type="EMBL" id="SEM55573.1"/>
    </source>
</evidence>
<dbReference type="PROSITE" id="PS00589">
    <property type="entry name" value="PTS_HPR_SER"/>
    <property type="match status" value="1"/>
</dbReference>
<dbReference type="InterPro" id="IPR050399">
    <property type="entry name" value="HPr"/>
</dbReference>
<dbReference type="InterPro" id="IPR001020">
    <property type="entry name" value="PTS_HPr_His_P_site"/>
</dbReference>
<evidence type="ECO:0000256" key="6">
    <source>
        <dbReference type="ARBA" id="ARBA00022597"/>
    </source>
</evidence>
<dbReference type="CDD" id="cd00367">
    <property type="entry name" value="PTS-HPr_like"/>
    <property type="match status" value="1"/>
</dbReference>
<dbReference type="PANTHER" id="PTHR33705">
    <property type="entry name" value="PHOSPHOCARRIER PROTEIN HPR"/>
    <property type="match status" value="1"/>
</dbReference>
<dbReference type="InterPro" id="IPR035895">
    <property type="entry name" value="HPr-like_sf"/>
</dbReference>
<dbReference type="EMBL" id="FOBW01000003">
    <property type="protein sequence ID" value="SEM55573.1"/>
    <property type="molecule type" value="Genomic_DNA"/>
</dbReference>
<keyword evidence="6" id="KW-0762">Sugar transport</keyword>
<accession>A0A1H7ZBD7</accession>
<proteinExistence type="inferred from homology"/>
<keyword evidence="7" id="KW-0598">Phosphotransferase system</keyword>
<keyword evidence="10" id="KW-1185">Reference proteome</keyword>
<comment type="subcellular location">
    <subcellularLocation>
        <location evidence="2">Cytoplasm</location>
    </subcellularLocation>
</comment>
<reference evidence="10" key="1">
    <citation type="submission" date="2016-10" db="EMBL/GenBank/DDBJ databases">
        <authorList>
            <person name="Varghese N."/>
            <person name="Submissions S."/>
        </authorList>
    </citation>
    <scope>NUCLEOTIDE SEQUENCE [LARGE SCALE GENOMIC DNA]</scope>
    <source>
        <strain evidence="10">B48,IBRC-M 10115,DSM 25386,CECT 8001</strain>
    </source>
</reference>
<evidence type="ECO:0000256" key="7">
    <source>
        <dbReference type="ARBA" id="ARBA00022683"/>
    </source>
</evidence>
<dbReference type="PROSITE" id="PS00369">
    <property type="entry name" value="PTS_HPR_HIS"/>
    <property type="match status" value="1"/>
</dbReference>
<dbReference type="PRINTS" id="PR00107">
    <property type="entry name" value="PHOSPHOCPHPR"/>
</dbReference>
<dbReference type="AlphaFoldDB" id="A0A1H7ZBD7"/>
<dbReference type="STRING" id="930146.SAMN05192533_103344"/>
<sequence length="88" mass="9296">MVEQTFTVIDSTGIHARPATTLIQVAGKFDSEVKLEHKGKSVNLKSIMGVMSLGIGQGAEIKVIAEGPDEQEALTALQEAFKANGLAE</sequence>
<dbReference type="SUPFAM" id="SSF55594">
    <property type="entry name" value="HPr-like"/>
    <property type="match status" value="1"/>
</dbReference>
<evidence type="ECO:0000256" key="3">
    <source>
        <dbReference type="ARBA" id="ARBA00010736"/>
    </source>
</evidence>
<dbReference type="InterPro" id="IPR002114">
    <property type="entry name" value="PTS_HPr_Ser_P_site"/>
</dbReference>
<dbReference type="NCBIfam" id="TIGR01003">
    <property type="entry name" value="PTS_HPr_family"/>
    <property type="match status" value="1"/>
</dbReference>
<keyword evidence="6" id="KW-0813">Transport</keyword>
<evidence type="ECO:0000259" key="8">
    <source>
        <dbReference type="PROSITE" id="PS51350"/>
    </source>
</evidence>
<evidence type="ECO:0000256" key="4">
    <source>
        <dbReference type="ARBA" id="ARBA00020422"/>
    </source>
</evidence>
<dbReference type="Proteomes" id="UP000198553">
    <property type="component" value="Unassembled WGS sequence"/>
</dbReference>
<comment type="similarity">
    <text evidence="3">Belongs to the HPr family.</text>
</comment>
<dbReference type="GO" id="GO:0009401">
    <property type="term" value="P:phosphoenolpyruvate-dependent sugar phosphotransferase system"/>
    <property type="evidence" value="ECO:0007669"/>
    <property type="project" value="UniProtKB-KW"/>
</dbReference>
<dbReference type="GO" id="GO:0005737">
    <property type="term" value="C:cytoplasm"/>
    <property type="evidence" value="ECO:0007669"/>
    <property type="project" value="UniProtKB-SubCell"/>
</dbReference>
<dbReference type="RefSeq" id="WP_090742675.1">
    <property type="nucleotide sequence ID" value="NZ_FOBW01000003.1"/>
</dbReference>
<dbReference type="PROSITE" id="PS51350">
    <property type="entry name" value="PTS_HPR_DOM"/>
    <property type="match status" value="1"/>
</dbReference>
<dbReference type="Gene3D" id="3.30.1340.10">
    <property type="entry name" value="HPr-like"/>
    <property type="match status" value="1"/>
</dbReference>
<evidence type="ECO:0000256" key="1">
    <source>
        <dbReference type="ARBA" id="ARBA00003681"/>
    </source>
</evidence>
<evidence type="ECO:0000313" key="10">
    <source>
        <dbReference type="Proteomes" id="UP000198553"/>
    </source>
</evidence>